<dbReference type="InterPro" id="IPR007973">
    <property type="entry name" value="Pilus_assembly_TraE"/>
</dbReference>
<keyword evidence="2" id="KW-1185">Reference proteome</keyword>
<dbReference type="RefSeq" id="WP_210804451.1">
    <property type="nucleotide sequence ID" value="NZ_JAGQDE010000038.1"/>
</dbReference>
<accession>A0A940YLF3</accession>
<name>A0A940YLF3_9BURK</name>
<evidence type="ECO:0008006" key="3">
    <source>
        <dbReference type="Google" id="ProtNLM"/>
    </source>
</evidence>
<dbReference type="Pfam" id="PF05309">
    <property type="entry name" value="TraE"/>
    <property type="match status" value="1"/>
</dbReference>
<comment type="caution">
    <text evidence="1">The sequence shown here is derived from an EMBL/GenBank/DDBJ whole genome shotgun (WGS) entry which is preliminary data.</text>
</comment>
<sequence length="200" mass="22358">MRQLLVRQQLLSATLAVLCLLLAFAVLTKRTTTILEPPTRARTMTVVGDRVDGAWLEEMGLWVAHLMLDATPQSIGWQQEQILKWVHPSTHGELQQRMTVQAKRMTEANATTIFWPSQVAPDPDAQRVLVMGQLETYVNSAKVGGTGRTVAYQVGFESIGGRALIKEWKEVPPDDPWLVRAMEEQARAAEKAKEDKRAGK</sequence>
<organism evidence="1 2">
    <name type="scientific">Ideonella aquatica</name>
    <dbReference type="NCBI Taxonomy" id="2824119"/>
    <lineage>
        <taxon>Bacteria</taxon>
        <taxon>Pseudomonadati</taxon>
        <taxon>Pseudomonadota</taxon>
        <taxon>Betaproteobacteria</taxon>
        <taxon>Burkholderiales</taxon>
        <taxon>Sphaerotilaceae</taxon>
        <taxon>Ideonella</taxon>
    </lineage>
</organism>
<evidence type="ECO:0000313" key="2">
    <source>
        <dbReference type="Proteomes" id="UP000678374"/>
    </source>
</evidence>
<dbReference type="EMBL" id="JAGQDE010000038">
    <property type="protein sequence ID" value="MBQ0961764.1"/>
    <property type="molecule type" value="Genomic_DNA"/>
</dbReference>
<gene>
    <name evidence="1" type="ORF">KAK06_22700</name>
</gene>
<proteinExistence type="predicted"/>
<dbReference type="Proteomes" id="UP000678374">
    <property type="component" value="Unassembled WGS sequence"/>
</dbReference>
<dbReference type="AlphaFoldDB" id="A0A940YLF3"/>
<evidence type="ECO:0000313" key="1">
    <source>
        <dbReference type="EMBL" id="MBQ0961764.1"/>
    </source>
</evidence>
<reference evidence="1" key="1">
    <citation type="submission" date="2021-04" db="EMBL/GenBank/DDBJ databases">
        <title>The genome sequence of Ideonella sp. 4Y11.</title>
        <authorList>
            <person name="Liu Y."/>
        </authorList>
    </citation>
    <scope>NUCLEOTIDE SEQUENCE</scope>
    <source>
        <strain evidence="1">4Y11</strain>
    </source>
</reference>
<protein>
    <recommendedName>
        <fullName evidence="3">Type IV conjugative transfer system protein TraE</fullName>
    </recommendedName>
</protein>